<protein>
    <submittedName>
        <fullName evidence="5">PRK domain-containing protein</fullName>
    </submittedName>
</protein>
<dbReference type="InterPro" id="IPR006083">
    <property type="entry name" value="PRK/URK"/>
</dbReference>
<dbReference type="OrthoDB" id="10257085at2759"/>
<dbReference type="GO" id="GO:0044211">
    <property type="term" value="P:CTP salvage"/>
    <property type="evidence" value="ECO:0007669"/>
    <property type="project" value="UniProtKB-UniPathway"/>
</dbReference>
<gene>
    <name evidence="3" type="ORF">SBAD_LOCUS11003</name>
</gene>
<reference evidence="5" key="1">
    <citation type="submission" date="2016-06" db="UniProtKB">
        <authorList>
            <consortium name="WormBaseParasite"/>
        </authorList>
    </citation>
    <scope>IDENTIFICATION</scope>
</reference>
<dbReference type="Pfam" id="PF00485">
    <property type="entry name" value="PRK"/>
    <property type="match status" value="1"/>
</dbReference>
<proteinExistence type="predicted"/>
<evidence type="ECO:0000259" key="2">
    <source>
        <dbReference type="Pfam" id="PF00485"/>
    </source>
</evidence>
<organism evidence="5">
    <name type="scientific">Soboliphyme baturini</name>
    <dbReference type="NCBI Taxonomy" id="241478"/>
    <lineage>
        <taxon>Eukaryota</taxon>
        <taxon>Metazoa</taxon>
        <taxon>Ecdysozoa</taxon>
        <taxon>Nematoda</taxon>
        <taxon>Enoplea</taxon>
        <taxon>Dorylaimia</taxon>
        <taxon>Dioctophymatida</taxon>
        <taxon>Dioctophymatoidea</taxon>
        <taxon>Soboliphymatidae</taxon>
        <taxon>Soboliphyme</taxon>
    </lineage>
</organism>
<dbReference type="SUPFAM" id="SSF52540">
    <property type="entry name" value="P-loop containing nucleoside triphosphate hydrolases"/>
    <property type="match status" value="1"/>
</dbReference>
<evidence type="ECO:0000313" key="5">
    <source>
        <dbReference type="WBParaSite" id="SBAD_0001137901-mRNA-1"/>
    </source>
</evidence>
<dbReference type="Proteomes" id="UP000270296">
    <property type="component" value="Unassembled WGS sequence"/>
</dbReference>
<evidence type="ECO:0000313" key="3">
    <source>
        <dbReference type="EMBL" id="VDP36391.1"/>
    </source>
</evidence>
<feature type="region of interest" description="Disordered" evidence="1">
    <location>
        <begin position="129"/>
        <end position="158"/>
    </location>
</feature>
<dbReference type="InterPro" id="IPR027417">
    <property type="entry name" value="P-loop_NTPase"/>
</dbReference>
<dbReference type="AlphaFoldDB" id="A0A183J555"/>
<dbReference type="EMBL" id="UZAM01014913">
    <property type="protein sequence ID" value="VDP36391.1"/>
    <property type="molecule type" value="Genomic_DNA"/>
</dbReference>
<evidence type="ECO:0000313" key="4">
    <source>
        <dbReference type="Proteomes" id="UP000270296"/>
    </source>
</evidence>
<dbReference type="Gene3D" id="3.40.50.300">
    <property type="entry name" value="P-loop containing nucleotide triphosphate hydrolases"/>
    <property type="match status" value="1"/>
</dbReference>
<feature type="domain" description="Phosphoribulokinase/uridine kinase" evidence="2">
    <location>
        <begin position="24"/>
        <end position="115"/>
    </location>
</feature>
<dbReference type="WBParaSite" id="SBAD_0001137901-mRNA-1">
    <property type="protein sequence ID" value="SBAD_0001137901-mRNA-1"/>
    <property type="gene ID" value="SBAD_0001137901"/>
</dbReference>
<dbReference type="GO" id="GO:0005524">
    <property type="term" value="F:ATP binding"/>
    <property type="evidence" value="ECO:0007669"/>
    <property type="project" value="InterPro"/>
</dbReference>
<sequence>MHISTPNKMYLQHCFYRMMNDMLKIEPADVLLVEGILVLYCSEIRDVLDMKLFVDIDADTRLSKRVLRDINERGRDLETILYQYLHYVKPAYEEFCLPTKKYADVIIPSGGNNPVALQLIVQHIQEILRSPSSPPSSTQPETSLRSRHISESFVVRPH</sequence>
<dbReference type="GO" id="GO:0016301">
    <property type="term" value="F:kinase activity"/>
    <property type="evidence" value="ECO:0007669"/>
    <property type="project" value="InterPro"/>
</dbReference>
<name>A0A183J555_9BILA</name>
<accession>A0A183J555</accession>
<dbReference type="PANTHER" id="PTHR10285">
    <property type="entry name" value="URIDINE KINASE"/>
    <property type="match status" value="1"/>
</dbReference>
<reference evidence="3 4" key="2">
    <citation type="submission" date="2018-11" db="EMBL/GenBank/DDBJ databases">
        <authorList>
            <consortium name="Pathogen Informatics"/>
        </authorList>
    </citation>
    <scope>NUCLEOTIDE SEQUENCE [LARGE SCALE GENOMIC DNA]</scope>
</reference>
<keyword evidence="4" id="KW-1185">Reference proteome</keyword>
<evidence type="ECO:0000256" key="1">
    <source>
        <dbReference type="SAM" id="MobiDB-lite"/>
    </source>
</evidence>
<dbReference type="UniPathway" id="UPA00579">
    <property type="reaction ID" value="UER00640"/>
</dbReference>
<dbReference type="PRINTS" id="PR00988">
    <property type="entry name" value="URIDINKINASE"/>
</dbReference>